<feature type="chain" id="PRO_5042283135" evidence="1">
    <location>
        <begin position="23"/>
        <end position="70"/>
    </location>
</feature>
<gene>
    <name evidence="2" type="ORF">SG35_030255</name>
</gene>
<reference evidence="2 3" key="2">
    <citation type="journal article" date="2022" name="Mar. Drugs">
        <title>Bioassay-Guided Fractionation Leads to the Detection of Cholic Acid Generated by the Rare Thalassomonas sp.</title>
        <authorList>
            <person name="Pheiffer F."/>
            <person name="Schneider Y.K."/>
            <person name="Hansen E.H."/>
            <person name="Andersen J.H."/>
            <person name="Isaksson J."/>
            <person name="Busche T."/>
            <person name="R C."/>
            <person name="Kalinowski J."/>
            <person name="Zyl L.V."/>
            <person name="Trindade M."/>
        </authorList>
    </citation>
    <scope>NUCLEOTIDE SEQUENCE [LARGE SCALE GENOMIC DNA]</scope>
    <source>
        <strain evidence="2 3">A5K-106</strain>
    </source>
</reference>
<reference evidence="2 3" key="1">
    <citation type="journal article" date="2015" name="Genome Announc.">
        <title>Draft Genome Sequences of Marine Isolates of Thalassomonas viridans and Thalassomonas actiniarum.</title>
        <authorList>
            <person name="Olonade I."/>
            <person name="van Zyl L.J."/>
            <person name="Trindade M."/>
        </authorList>
    </citation>
    <scope>NUCLEOTIDE SEQUENCE [LARGE SCALE GENOMIC DNA]</scope>
    <source>
        <strain evidence="2 3">A5K-106</strain>
    </source>
</reference>
<dbReference type="RefSeq" id="WP_044835660.1">
    <property type="nucleotide sequence ID" value="NZ_CP059736.1"/>
</dbReference>
<dbReference type="EMBL" id="CP059736">
    <property type="protein sequence ID" value="WDE02685.1"/>
    <property type="molecule type" value="Genomic_DNA"/>
</dbReference>
<keyword evidence="1" id="KW-0732">Signal</keyword>
<keyword evidence="3" id="KW-1185">Reference proteome</keyword>
<dbReference type="AlphaFoldDB" id="A0AAF0C714"/>
<proteinExistence type="predicted"/>
<protein>
    <submittedName>
        <fullName evidence="2">Uncharacterized protein</fullName>
    </submittedName>
</protein>
<name>A0AAF0C714_9GAMM</name>
<evidence type="ECO:0000256" key="1">
    <source>
        <dbReference type="SAM" id="SignalP"/>
    </source>
</evidence>
<sequence length="70" mass="7827">MNFLKALTLGLLFSTAPAISQAETWVSNTSSQHGYYSPGDEVVNIPWVGWYPWPTFICKDRYNIIGKGST</sequence>
<evidence type="ECO:0000313" key="3">
    <source>
        <dbReference type="Proteomes" id="UP000032568"/>
    </source>
</evidence>
<dbReference type="KEGG" id="tact:SG35_030255"/>
<feature type="signal peptide" evidence="1">
    <location>
        <begin position="1"/>
        <end position="22"/>
    </location>
</feature>
<dbReference type="Proteomes" id="UP000032568">
    <property type="component" value="Chromosome pTact"/>
</dbReference>
<evidence type="ECO:0000313" key="2">
    <source>
        <dbReference type="EMBL" id="WDE02685.1"/>
    </source>
</evidence>
<accession>A0AAF0C714</accession>
<organism evidence="2 3">
    <name type="scientific">Thalassomonas actiniarum</name>
    <dbReference type="NCBI Taxonomy" id="485447"/>
    <lineage>
        <taxon>Bacteria</taxon>
        <taxon>Pseudomonadati</taxon>
        <taxon>Pseudomonadota</taxon>
        <taxon>Gammaproteobacteria</taxon>
        <taxon>Alteromonadales</taxon>
        <taxon>Colwelliaceae</taxon>
        <taxon>Thalassomonas</taxon>
    </lineage>
</organism>